<dbReference type="Proteomes" id="UP000286147">
    <property type="component" value="Unassembled WGS sequence"/>
</dbReference>
<reference evidence="1 2" key="1">
    <citation type="submission" date="2018-08" db="EMBL/GenBank/DDBJ databases">
        <title>A genome reference for cultivated species of the human gut microbiota.</title>
        <authorList>
            <person name="Zou Y."/>
            <person name="Xue W."/>
            <person name="Luo G."/>
        </authorList>
    </citation>
    <scope>NUCLEOTIDE SEQUENCE [LARGE SCALE GENOMIC DNA]</scope>
    <source>
        <strain evidence="1 2">AF27-12</strain>
    </source>
</reference>
<name>A0A412CCV2_9FIRM</name>
<evidence type="ECO:0000313" key="1">
    <source>
        <dbReference type="EMBL" id="RGQ79764.1"/>
    </source>
</evidence>
<dbReference type="AlphaFoldDB" id="A0A412CCV2"/>
<accession>A0A412CCV2</accession>
<organism evidence="1 2">
    <name type="scientific">Megamonas rupellensis</name>
    <dbReference type="NCBI Taxonomy" id="491921"/>
    <lineage>
        <taxon>Bacteria</taxon>
        <taxon>Bacillati</taxon>
        <taxon>Bacillota</taxon>
        <taxon>Negativicutes</taxon>
        <taxon>Selenomonadales</taxon>
        <taxon>Selenomonadaceae</taxon>
        <taxon>Megamonas</taxon>
    </lineage>
</organism>
<proteinExistence type="predicted"/>
<dbReference type="EMBL" id="QRTP01000028">
    <property type="protein sequence ID" value="RGQ79764.1"/>
    <property type="molecule type" value="Genomic_DNA"/>
</dbReference>
<sequence length="159" mass="19046">MKKIFIAFLILSIIIFSYNNIWQTYRTYISIHQNFQSYLPTNKLETIMNKTIQGKEPFNKIIQQHMSEQVYNSLSINQNINNKVRIINQVLDTNNPNIIYINLLTFTKNSLGYIVYVNQIMAVKKHNQWYLLENLSSHQVNDCWYYKVNDAIYFSYIAW</sequence>
<comment type="caution">
    <text evidence="1">The sequence shown here is derived from an EMBL/GenBank/DDBJ whole genome shotgun (WGS) entry which is preliminary data.</text>
</comment>
<evidence type="ECO:0000313" key="2">
    <source>
        <dbReference type="Proteomes" id="UP000286147"/>
    </source>
</evidence>
<protein>
    <submittedName>
        <fullName evidence="1">Uncharacterized protein</fullName>
    </submittedName>
</protein>
<gene>
    <name evidence="1" type="ORF">DWY77_09495</name>
</gene>
<dbReference type="RefSeq" id="WP_118036267.1">
    <property type="nucleotide sequence ID" value="NZ_QRTP01000028.1"/>
</dbReference>